<dbReference type="InterPro" id="IPR006311">
    <property type="entry name" value="TAT_signal"/>
</dbReference>
<dbReference type="Proteomes" id="UP000032544">
    <property type="component" value="Unassembled WGS sequence"/>
</dbReference>
<dbReference type="GO" id="GO:0000166">
    <property type="term" value="F:nucleotide binding"/>
    <property type="evidence" value="ECO:0007669"/>
    <property type="project" value="InterPro"/>
</dbReference>
<dbReference type="AlphaFoldDB" id="A0A0D8J6R7"/>
<dbReference type="EMBL" id="JRHC01000006">
    <property type="protein sequence ID" value="KJF42191.1"/>
    <property type="molecule type" value="Genomic_DNA"/>
</dbReference>
<dbReference type="InterPro" id="IPR000683">
    <property type="entry name" value="Gfo/Idh/MocA-like_OxRdtase_N"/>
</dbReference>
<dbReference type="Gene3D" id="3.40.50.720">
    <property type="entry name" value="NAD(P)-binding Rossmann-like Domain"/>
    <property type="match status" value="1"/>
</dbReference>
<evidence type="ECO:0000313" key="3">
    <source>
        <dbReference type="EMBL" id="KJF42191.1"/>
    </source>
</evidence>
<evidence type="ECO:0000259" key="1">
    <source>
        <dbReference type="Pfam" id="PF01408"/>
    </source>
</evidence>
<dbReference type="Gene3D" id="3.30.360.10">
    <property type="entry name" value="Dihydrodipicolinate Reductase, domain 2"/>
    <property type="match status" value="1"/>
</dbReference>
<keyword evidence="4" id="KW-1185">Reference proteome</keyword>
<dbReference type="SUPFAM" id="SSF51735">
    <property type="entry name" value="NAD(P)-binding Rossmann-fold domains"/>
    <property type="match status" value="1"/>
</dbReference>
<dbReference type="RefSeq" id="WP_045032965.1">
    <property type="nucleotide sequence ID" value="NZ_JRHC01000006.1"/>
</dbReference>
<sequence length="466" mass="52267">MKSKSHSSRRSFIKNTVLGTALVSSAPTILANSYSQRIMLNPREFEPTQYSANDQVQLALIGAGIQGIYDTSSALRVPGVKLVAACDLYTGRLQRAKELWGDDIFVTRDYREILNREDIDAVIIATPDHWHIKISTEALNAGKAVYCEKPMVQNFDEGHPLIQAWKQSGKVMQIGSQGMSSLGNEKAKQLYEDGAIGEIVMLDMYNDRYSAEGAWQYPIPPDANPDTVDFDTFLGRAPKVPFELKRFFRWRNYRDYGTGVAGDLFVHAFSTLHYVISSNGPERAQATGGLRYWDDGRDVPDVSITLYDFPQTNTHAAFNAAFRVNFIAGSGGGGGFRLVGTEGEMEIGSNSVKLNRSKLNMKPQGYSLIAYTEEMQKKIKEEYDMKYLNERKADLNIGETVYEAPHDYEGAHYDHFYNFFQGVRGQKKIVEDPVYGLRAAGAALLANESYYQAKPVLWNPDTMKLK</sequence>
<evidence type="ECO:0000259" key="2">
    <source>
        <dbReference type="Pfam" id="PF02894"/>
    </source>
</evidence>
<dbReference type="STRING" id="1544798.LH29_20530"/>
<gene>
    <name evidence="3" type="ORF">LH29_20530</name>
</gene>
<dbReference type="PANTHER" id="PTHR43818:SF5">
    <property type="entry name" value="OXIDOREDUCTASE FAMILY PROTEIN"/>
    <property type="match status" value="1"/>
</dbReference>
<dbReference type="PANTHER" id="PTHR43818">
    <property type="entry name" value="BCDNA.GH03377"/>
    <property type="match status" value="1"/>
</dbReference>
<feature type="domain" description="Gfo/Idh/MocA-like oxidoreductase C-terminal" evidence="2">
    <location>
        <begin position="237"/>
        <end position="449"/>
    </location>
</feature>
<dbReference type="OrthoDB" id="9795543at2"/>
<dbReference type="Pfam" id="PF02894">
    <property type="entry name" value="GFO_IDH_MocA_C"/>
    <property type="match status" value="1"/>
</dbReference>
<protein>
    <submittedName>
        <fullName evidence="3">Oxidoreductase</fullName>
    </submittedName>
</protein>
<dbReference type="PROSITE" id="PS51318">
    <property type="entry name" value="TAT"/>
    <property type="match status" value="1"/>
</dbReference>
<dbReference type="SUPFAM" id="SSF55347">
    <property type="entry name" value="Glyceraldehyde-3-phosphate dehydrogenase-like, C-terminal domain"/>
    <property type="match status" value="1"/>
</dbReference>
<dbReference type="InterPro" id="IPR036291">
    <property type="entry name" value="NAD(P)-bd_dom_sf"/>
</dbReference>
<dbReference type="InterPro" id="IPR004104">
    <property type="entry name" value="Gfo/Idh/MocA-like_OxRdtase_C"/>
</dbReference>
<evidence type="ECO:0000313" key="4">
    <source>
        <dbReference type="Proteomes" id="UP000032544"/>
    </source>
</evidence>
<accession>A0A0D8J6R7</accession>
<dbReference type="PATRIC" id="fig|1544798.3.peg.4282"/>
<comment type="caution">
    <text evidence="3">The sequence shown here is derived from an EMBL/GenBank/DDBJ whole genome shotgun (WGS) entry which is preliminary data.</text>
</comment>
<organism evidence="3 4">
    <name type="scientific">Draconibacterium sediminis</name>
    <dbReference type="NCBI Taxonomy" id="1544798"/>
    <lineage>
        <taxon>Bacteria</taxon>
        <taxon>Pseudomonadati</taxon>
        <taxon>Bacteroidota</taxon>
        <taxon>Bacteroidia</taxon>
        <taxon>Marinilabiliales</taxon>
        <taxon>Prolixibacteraceae</taxon>
        <taxon>Draconibacterium</taxon>
    </lineage>
</organism>
<feature type="domain" description="Gfo/Idh/MocA-like oxidoreductase N-terminal" evidence="1">
    <location>
        <begin position="58"/>
        <end position="175"/>
    </location>
</feature>
<dbReference type="Pfam" id="PF01408">
    <property type="entry name" value="GFO_IDH_MocA"/>
    <property type="match status" value="1"/>
</dbReference>
<reference evidence="3 4" key="1">
    <citation type="submission" date="2014-09" db="EMBL/GenBank/DDBJ databases">
        <title>Draft Genome Sequence of Draconibacterium sp. JN14CK-3.</title>
        <authorList>
            <person name="Dong C."/>
            <person name="Lai Q."/>
            <person name="Shao Z."/>
        </authorList>
    </citation>
    <scope>NUCLEOTIDE SEQUENCE [LARGE SCALE GENOMIC DNA]</scope>
    <source>
        <strain evidence="3 4">JN14CK-3</strain>
    </source>
</reference>
<dbReference type="InterPro" id="IPR050463">
    <property type="entry name" value="Gfo/Idh/MocA_oxidrdct_glycsds"/>
</dbReference>
<proteinExistence type="predicted"/>
<name>A0A0D8J6R7_9BACT</name>